<protein>
    <submittedName>
        <fullName evidence="1">Uncharacterized protein</fullName>
    </submittedName>
</protein>
<evidence type="ECO:0000313" key="1">
    <source>
        <dbReference type="EMBL" id="MBX56313.1"/>
    </source>
</evidence>
<dbReference type="EMBL" id="GGEC01075829">
    <property type="protein sequence ID" value="MBX56313.1"/>
    <property type="molecule type" value="Transcribed_RNA"/>
</dbReference>
<organism evidence="1">
    <name type="scientific">Rhizophora mucronata</name>
    <name type="common">Asiatic mangrove</name>
    <dbReference type="NCBI Taxonomy" id="61149"/>
    <lineage>
        <taxon>Eukaryota</taxon>
        <taxon>Viridiplantae</taxon>
        <taxon>Streptophyta</taxon>
        <taxon>Embryophyta</taxon>
        <taxon>Tracheophyta</taxon>
        <taxon>Spermatophyta</taxon>
        <taxon>Magnoliopsida</taxon>
        <taxon>eudicotyledons</taxon>
        <taxon>Gunneridae</taxon>
        <taxon>Pentapetalae</taxon>
        <taxon>rosids</taxon>
        <taxon>fabids</taxon>
        <taxon>Malpighiales</taxon>
        <taxon>Rhizophoraceae</taxon>
        <taxon>Rhizophora</taxon>
    </lineage>
</organism>
<accession>A0A2P2PNI8</accession>
<name>A0A2P2PNI8_RHIMU</name>
<reference evidence="1" key="1">
    <citation type="submission" date="2018-02" db="EMBL/GenBank/DDBJ databases">
        <title>Rhizophora mucronata_Transcriptome.</title>
        <authorList>
            <person name="Meera S.P."/>
            <person name="Sreeshan A."/>
            <person name="Augustine A."/>
        </authorList>
    </citation>
    <scope>NUCLEOTIDE SEQUENCE</scope>
    <source>
        <tissue evidence="1">Leaf</tissue>
    </source>
</reference>
<proteinExistence type="predicted"/>
<dbReference type="AlphaFoldDB" id="A0A2P2PNI8"/>
<sequence>METGSARAGGFLGEKEPHAATIFLAALLSFEDAPPTPISSLSSFFFFH</sequence>